<keyword evidence="7" id="KW-0539">Nucleus</keyword>
<dbReference type="GO" id="GO:0005643">
    <property type="term" value="C:nuclear pore"/>
    <property type="evidence" value="ECO:0007669"/>
    <property type="project" value="UniProtKB-SubCell"/>
</dbReference>
<keyword evidence="2" id="KW-0813">Transport</keyword>
<evidence type="ECO:0000256" key="7">
    <source>
        <dbReference type="ARBA" id="ARBA00023242"/>
    </source>
</evidence>
<dbReference type="EMBL" id="SDRB02000740">
    <property type="protein sequence ID" value="THG22667.1"/>
    <property type="molecule type" value="Genomic_DNA"/>
</dbReference>
<keyword evidence="3" id="KW-0509">mRNA transport</keyword>
<keyword evidence="5" id="KW-0811">Translocation</keyword>
<evidence type="ECO:0000256" key="4">
    <source>
        <dbReference type="ARBA" id="ARBA00022927"/>
    </source>
</evidence>
<evidence type="ECO:0000313" key="9">
    <source>
        <dbReference type="EMBL" id="THG22667.1"/>
    </source>
</evidence>
<dbReference type="Proteomes" id="UP000306102">
    <property type="component" value="Unassembled WGS sequence"/>
</dbReference>
<protein>
    <submittedName>
        <fullName evidence="9">Uncharacterized protein</fullName>
    </submittedName>
</protein>
<evidence type="ECO:0000256" key="6">
    <source>
        <dbReference type="ARBA" id="ARBA00023132"/>
    </source>
</evidence>
<dbReference type="GO" id="GO:0017056">
    <property type="term" value="F:structural constituent of nuclear pore"/>
    <property type="evidence" value="ECO:0007669"/>
    <property type="project" value="InterPro"/>
</dbReference>
<organism evidence="9 10">
    <name type="scientific">Camellia sinensis var. sinensis</name>
    <name type="common">China tea</name>
    <dbReference type="NCBI Taxonomy" id="542762"/>
    <lineage>
        <taxon>Eukaryota</taxon>
        <taxon>Viridiplantae</taxon>
        <taxon>Streptophyta</taxon>
        <taxon>Embryophyta</taxon>
        <taxon>Tracheophyta</taxon>
        <taxon>Spermatophyta</taxon>
        <taxon>Magnoliopsida</taxon>
        <taxon>eudicotyledons</taxon>
        <taxon>Gunneridae</taxon>
        <taxon>Pentapetalae</taxon>
        <taxon>asterids</taxon>
        <taxon>Ericales</taxon>
        <taxon>Theaceae</taxon>
        <taxon>Camellia</taxon>
    </lineage>
</organism>
<dbReference type="Pfam" id="PF10168">
    <property type="entry name" value="Nup88"/>
    <property type="match status" value="1"/>
</dbReference>
<keyword evidence="4" id="KW-0653">Protein transport</keyword>
<dbReference type="InterPro" id="IPR019321">
    <property type="entry name" value="Nucleoporin_Nup88"/>
</dbReference>
<feature type="region of interest" description="Disordered" evidence="8">
    <location>
        <begin position="1"/>
        <end position="33"/>
    </location>
</feature>
<reference evidence="9 10" key="1">
    <citation type="journal article" date="2018" name="Proc. Natl. Acad. Sci. U.S.A.">
        <title>Draft genome sequence of Camellia sinensis var. sinensis provides insights into the evolution of the tea genome and tea quality.</title>
        <authorList>
            <person name="Wei C."/>
            <person name="Yang H."/>
            <person name="Wang S."/>
            <person name="Zhao J."/>
            <person name="Liu C."/>
            <person name="Gao L."/>
            <person name="Xia E."/>
            <person name="Lu Y."/>
            <person name="Tai Y."/>
            <person name="She G."/>
            <person name="Sun J."/>
            <person name="Cao H."/>
            <person name="Tong W."/>
            <person name="Gao Q."/>
            <person name="Li Y."/>
            <person name="Deng W."/>
            <person name="Jiang X."/>
            <person name="Wang W."/>
            <person name="Chen Q."/>
            <person name="Zhang S."/>
            <person name="Li H."/>
            <person name="Wu J."/>
            <person name="Wang P."/>
            <person name="Li P."/>
            <person name="Shi C."/>
            <person name="Zheng F."/>
            <person name="Jian J."/>
            <person name="Huang B."/>
            <person name="Shan D."/>
            <person name="Shi M."/>
            <person name="Fang C."/>
            <person name="Yue Y."/>
            <person name="Li F."/>
            <person name="Li D."/>
            <person name="Wei S."/>
            <person name="Han B."/>
            <person name="Jiang C."/>
            <person name="Yin Y."/>
            <person name="Xia T."/>
            <person name="Zhang Z."/>
            <person name="Bennetzen J.L."/>
            <person name="Zhao S."/>
            <person name="Wan X."/>
        </authorList>
    </citation>
    <scope>NUCLEOTIDE SEQUENCE [LARGE SCALE GENOMIC DNA]</scope>
    <source>
        <strain evidence="10">cv. Shuchazao</strain>
        <tissue evidence="9">Leaf</tissue>
    </source>
</reference>
<evidence type="ECO:0000256" key="1">
    <source>
        <dbReference type="ARBA" id="ARBA00004567"/>
    </source>
</evidence>
<dbReference type="PANTHER" id="PTHR13257">
    <property type="entry name" value="NUCLEOPORIN NUP84-RELATED"/>
    <property type="match status" value="1"/>
</dbReference>
<dbReference type="InterPro" id="IPR037700">
    <property type="entry name" value="NUP88/NUP82"/>
</dbReference>
<comment type="subcellular location">
    <subcellularLocation>
        <location evidence="1">Nucleus</location>
        <location evidence="1">Nuclear pore complex</location>
    </subcellularLocation>
</comment>
<keyword evidence="6" id="KW-0906">Nuclear pore complex</keyword>
<gene>
    <name evidence="9" type="ORF">TEA_011534</name>
</gene>
<dbReference type="PANTHER" id="PTHR13257:SF0">
    <property type="entry name" value="NUCLEAR PORE COMPLEX PROTEIN NUP88"/>
    <property type="match status" value="1"/>
</dbReference>
<comment type="caution">
    <text evidence="9">The sequence shown here is derived from an EMBL/GenBank/DDBJ whole genome shotgun (WGS) entry which is preliminary data.</text>
</comment>
<sequence>MRYNFDLQETEAEEGQTLMPTSSPSSSSTPTDELKWLPLQNHPVFSTAVDGGGSSSSSSSSSFPMPKNLMAWDGASRLYFWDSVKQCLHRISIRLADPDPSSILAASPSKVMQPDVQLTFVVNKISINKSGSALLLVGSDGLSVMYLYGRTSTKDGSTICRYGHNYGLKRSILLNMD</sequence>
<keyword evidence="10" id="KW-1185">Reference proteome</keyword>
<dbReference type="STRING" id="542762.A0A4V3WR28"/>
<proteinExistence type="predicted"/>
<evidence type="ECO:0000256" key="3">
    <source>
        <dbReference type="ARBA" id="ARBA00022816"/>
    </source>
</evidence>
<evidence type="ECO:0000313" key="10">
    <source>
        <dbReference type="Proteomes" id="UP000306102"/>
    </source>
</evidence>
<dbReference type="GO" id="GO:0000055">
    <property type="term" value="P:ribosomal large subunit export from nucleus"/>
    <property type="evidence" value="ECO:0007669"/>
    <property type="project" value="InterPro"/>
</dbReference>
<dbReference type="GO" id="GO:0006606">
    <property type="term" value="P:protein import into nucleus"/>
    <property type="evidence" value="ECO:0007669"/>
    <property type="project" value="TreeGrafter"/>
</dbReference>
<evidence type="ECO:0000256" key="5">
    <source>
        <dbReference type="ARBA" id="ARBA00023010"/>
    </source>
</evidence>
<dbReference type="AlphaFoldDB" id="A0A4V3WR28"/>
<name>A0A4V3WR28_CAMSN</name>
<dbReference type="GO" id="GO:0000056">
    <property type="term" value="P:ribosomal small subunit export from nucleus"/>
    <property type="evidence" value="ECO:0007669"/>
    <property type="project" value="InterPro"/>
</dbReference>
<feature type="compositionally biased region" description="Low complexity" evidence="8">
    <location>
        <begin position="20"/>
        <end position="31"/>
    </location>
</feature>
<evidence type="ECO:0000256" key="8">
    <source>
        <dbReference type="SAM" id="MobiDB-lite"/>
    </source>
</evidence>
<dbReference type="GO" id="GO:0006406">
    <property type="term" value="P:mRNA export from nucleus"/>
    <property type="evidence" value="ECO:0007669"/>
    <property type="project" value="TreeGrafter"/>
</dbReference>
<accession>A0A4V3WR28</accession>
<evidence type="ECO:0000256" key="2">
    <source>
        <dbReference type="ARBA" id="ARBA00022448"/>
    </source>
</evidence>